<dbReference type="GO" id="GO:0003924">
    <property type="term" value="F:GTPase activity"/>
    <property type="evidence" value="ECO:0007669"/>
    <property type="project" value="UniProtKB-UniRule"/>
</dbReference>
<dbReference type="HAMAP" id="MF_00900">
    <property type="entry name" value="GTPase_HflX"/>
    <property type="match status" value="1"/>
</dbReference>
<evidence type="ECO:0000259" key="7">
    <source>
        <dbReference type="PROSITE" id="PS51705"/>
    </source>
</evidence>
<reference evidence="8 9" key="1">
    <citation type="submission" date="2006-10" db="EMBL/GenBank/DDBJ databases">
        <title>Complete sequence of Syntrophobacter fumaroxidans MPOB.</title>
        <authorList>
            <consortium name="US DOE Joint Genome Institute"/>
            <person name="Copeland A."/>
            <person name="Lucas S."/>
            <person name="Lapidus A."/>
            <person name="Barry K."/>
            <person name="Detter J.C."/>
            <person name="Glavina del Rio T."/>
            <person name="Hammon N."/>
            <person name="Israni S."/>
            <person name="Pitluck S."/>
            <person name="Goltsman E.G."/>
            <person name="Martinez M."/>
            <person name="Schmutz J."/>
            <person name="Larimer F."/>
            <person name="Land M."/>
            <person name="Hauser L."/>
            <person name="Kyrpides N."/>
            <person name="Kim E."/>
            <person name="Boone D.R."/>
            <person name="Brockman F."/>
            <person name="Culley D."/>
            <person name="Ferry J."/>
            <person name="Gunsalus R."/>
            <person name="McInerney M.J."/>
            <person name="Morrison M."/>
            <person name="Plugge C."/>
            <person name="Rohlin L."/>
            <person name="Scholten J."/>
            <person name="Sieber J."/>
            <person name="Stams A.J.M."/>
            <person name="Worm P."/>
            <person name="Henstra A.M."/>
            <person name="Richardson P."/>
        </authorList>
    </citation>
    <scope>NUCLEOTIDE SEQUENCE [LARGE SCALE GENOMIC DNA]</scope>
    <source>
        <strain evidence="9">DSM 10017 / MPOB</strain>
    </source>
</reference>
<evidence type="ECO:0000256" key="2">
    <source>
        <dbReference type="ARBA" id="ARBA00022723"/>
    </source>
</evidence>
<dbReference type="NCBIfam" id="TIGR03156">
    <property type="entry name" value="GTP_HflX"/>
    <property type="match status" value="1"/>
</dbReference>
<keyword evidence="5 6" id="KW-0342">GTP-binding</keyword>
<dbReference type="PANTHER" id="PTHR10229:SF0">
    <property type="entry name" value="GTP-BINDING PROTEIN 6-RELATED"/>
    <property type="match status" value="1"/>
</dbReference>
<dbReference type="PRINTS" id="PR00326">
    <property type="entry name" value="GTP1OBG"/>
</dbReference>
<dbReference type="GO" id="GO:0043022">
    <property type="term" value="F:ribosome binding"/>
    <property type="evidence" value="ECO:0007669"/>
    <property type="project" value="TreeGrafter"/>
</dbReference>
<proteinExistence type="inferred from homology"/>
<evidence type="ECO:0000256" key="6">
    <source>
        <dbReference type="HAMAP-Rule" id="MF_00900"/>
    </source>
</evidence>
<dbReference type="FunCoup" id="A0LN54">
    <property type="interactions" value="499"/>
</dbReference>
<dbReference type="InParanoid" id="A0LN54"/>
<dbReference type="KEGG" id="sfu:Sfum_3183"/>
<dbReference type="Gene3D" id="3.40.50.300">
    <property type="entry name" value="P-loop containing nucleotide triphosphate hydrolases"/>
    <property type="match status" value="1"/>
</dbReference>
<evidence type="ECO:0000313" key="9">
    <source>
        <dbReference type="Proteomes" id="UP000001784"/>
    </source>
</evidence>
<evidence type="ECO:0000256" key="3">
    <source>
        <dbReference type="ARBA" id="ARBA00022741"/>
    </source>
</evidence>
<dbReference type="EMBL" id="CP000478">
    <property type="protein sequence ID" value="ABK18856.1"/>
    <property type="molecule type" value="Genomic_DNA"/>
</dbReference>
<dbReference type="InterPro" id="IPR030394">
    <property type="entry name" value="G_HFLX_dom"/>
</dbReference>
<dbReference type="InterPro" id="IPR032305">
    <property type="entry name" value="GTP-bd_M"/>
</dbReference>
<evidence type="ECO:0000256" key="4">
    <source>
        <dbReference type="ARBA" id="ARBA00022842"/>
    </source>
</evidence>
<dbReference type="Pfam" id="PF13167">
    <property type="entry name" value="GTP-bdg_N"/>
    <property type="match status" value="1"/>
</dbReference>
<dbReference type="InterPro" id="IPR042108">
    <property type="entry name" value="GTPase_HflX_N_sf"/>
</dbReference>
<dbReference type="GO" id="GO:0005737">
    <property type="term" value="C:cytoplasm"/>
    <property type="evidence" value="ECO:0007669"/>
    <property type="project" value="UniProtKB-SubCell"/>
</dbReference>
<comment type="similarity">
    <text evidence="6">Belongs to the TRAFAC class OBG-HflX-like GTPase superfamily. HflX GTPase family.</text>
</comment>
<keyword evidence="2" id="KW-0479">Metal-binding</keyword>
<dbReference type="CDD" id="cd01878">
    <property type="entry name" value="HflX"/>
    <property type="match status" value="1"/>
</dbReference>
<dbReference type="PROSITE" id="PS51705">
    <property type="entry name" value="G_HFLX"/>
    <property type="match status" value="1"/>
</dbReference>
<organism evidence="8 9">
    <name type="scientific">Syntrophobacter fumaroxidans (strain DSM 10017 / MPOB)</name>
    <dbReference type="NCBI Taxonomy" id="335543"/>
    <lineage>
        <taxon>Bacteria</taxon>
        <taxon>Pseudomonadati</taxon>
        <taxon>Thermodesulfobacteriota</taxon>
        <taxon>Syntrophobacteria</taxon>
        <taxon>Syntrophobacterales</taxon>
        <taxon>Syntrophobacteraceae</taxon>
        <taxon>Syntrophobacter</taxon>
    </lineage>
</organism>
<dbReference type="GO" id="GO:0046872">
    <property type="term" value="F:metal ion binding"/>
    <property type="evidence" value="ECO:0007669"/>
    <property type="project" value="UniProtKB-KW"/>
</dbReference>
<comment type="subcellular location">
    <subcellularLocation>
        <location evidence="6">Cytoplasm</location>
    </subcellularLocation>
    <text evidence="6">May associate with membranes.</text>
</comment>
<dbReference type="SUPFAM" id="SSF52540">
    <property type="entry name" value="P-loop containing nucleoside triphosphate hydrolases"/>
    <property type="match status" value="1"/>
</dbReference>
<feature type="domain" description="Hflx-type G" evidence="7">
    <location>
        <begin position="342"/>
        <end position="506"/>
    </location>
</feature>
<keyword evidence="4" id="KW-0460">Magnesium</keyword>
<evidence type="ECO:0000256" key="5">
    <source>
        <dbReference type="ARBA" id="ARBA00023134"/>
    </source>
</evidence>
<accession>A0LN54</accession>
<dbReference type="InterPro" id="IPR027417">
    <property type="entry name" value="P-loop_NTPase"/>
</dbReference>
<dbReference type="STRING" id="335543.Sfum_3183"/>
<gene>
    <name evidence="6" type="primary">hflX</name>
    <name evidence="8" type="ordered locus">Sfum_3183</name>
</gene>
<dbReference type="HOGENOM" id="CLU_019597_7_1_7"/>
<keyword evidence="1 6" id="KW-0963">Cytoplasm</keyword>
<dbReference type="Pfam" id="PF16360">
    <property type="entry name" value="GTP-bdg_M"/>
    <property type="match status" value="1"/>
</dbReference>
<protein>
    <recommendedName>
        <fullName evidence="6">GTPase HflX</fullName>
    </recommendedName>
    <alternativeName>
        <fullName evidence="6">GTP-binding protein HflX</fullName>
    </alternativeName>
</protein>
<keyword evidence="3 6" id="KW-0547">Nucleotide-binding</keyword>
<dbReference type="Gene3D" id="6.10.250.2860">
    <property type="match status" value="1"/>
</dbReference>
<comment type="function">
    <text evidence="6">GTPase that associates with the 50S ribosomal subunit and may have a role during protein synthesis or ribosome biogenesis.</text>
</comment>
<evidence type="ECO:0000256" key="1">
    <source>
        <dbReference type="ARBA" id="ARBA00022490"/>
    </source>
</evidence>
<comment type="subunit">
    <text evidence="6">Monomer. Associates with the 50S ribosomal subunit.</text>
</comment>
<dbReference type="Gene3D" id="3.40.50.11060">
    <property type="entry name" value="GTPase HflX, N-terminal domain"/>
    <property type="match status" value="1"/>
</dbReference>
<dbReference type="InterPro" id="IPR006073">
    <property type="entry name" value="GTP-bd"/>
</dbReference>
<dbReference type="PANTHER" id="PTHR10229">
    <property type="entry name" value="GTP-BINDING PROTEIN HFLX"/>
    <property type="match status" value="1"/>
</dbReference>
<dbReference type="eggNOG" id="COG2262">
    <property type="taxonomic scope" value="Bacteria"/>
</dbReference>
<keyword evidence="9" id="KW-1185">Reference proteome</keyword>
<dbReference type="GO" id="GO:0005525">
    <property type="term" value="F:GTP binding"/>
    <property type="evidence" value="ECO:0007669"/>
    <property type="project" value="UniProtKB-UniRule"/>
</dbReference>
<name>A0LN54_SYNFM</name>
<dbReference type="FunFam" id="3.40.50.11060:FF:000001">
    <property type="entry name" value="GTPase HflX"/>
    <property type="match status" value="1"/>
</dbReference>
<evidence type="ECO:0000313" key="8">
    <source>
        <dbReference type="EMBL" id="ABK18856.1"/>
    </source>
</evidence>
<dbReference type="InterPro" id="IPR016496">
    <property type="entry name" value="GTPase_HflX"/>
</dbReference>
<dbReference type="Pfam" id="PF01926">
    <property type="entry name" value="MMR_HSR1"/>
    <property type="match status" value="1"/>
</dbReference>
<sequence precursor="true">MARDLARLSFECGRRLGLLIGRDGTVEMVLVGGPRSLFIPDLPKSRGGRWRLRGLRLVHTHLQAEGLSQDDLMDLVFLRLDCVAGIRVDPNGGATLLDVAHILPGAGHDRGWEVLPPLWCYDPDLDFQELVKSLEDELDRNRLAIPATTRQDRAILVSVTEKDRETARRSMEELVELARTSGIVVADTIVQRLRSVNPKYLIGKGKLSEIVLRALQCGVDLLIFDRELNPSQVRSLTDTTELRVIDRTQLILDIFAQRAQSREGKIQVETAQLKYLLPRLGVKDDALSRLTGGIGARGPGETTLEINRRRIKDRIAHLDDQLRGVRRNRDQRRARRLRKDIPTVSIVGYTNAGKSTLLNTLTHSGVFVEDKLFATLDPTSRRLRFPRDFEVIVTDTVGFIRDLPQDLLDAFAATLEELDDADLLLHVVDISNPHFEEQMEAVDRILGKLELQAKPTVLVFNKIDRVDPEWARRKVRRHGGVAISALSTGTVDPLIAAMQDQVEALMEEGFYAAARQPEPEIAEEPDESAWEL</sequence>
<dbReference type="AlphaFoldDB" id="A0LN54"/>
<dbReference type="Proteomes" id="UP000001784">
    <property type="component" value="Chromosome"/>
</dbReference>
<dbReference type="InterPro" id="IPR025121">
    <property type="entry name" value="GTPase_HflX_N"/>
</dbReference>